<dbReference type="Pfam" id="PF00672">
    <property type="entry name" value="HAMP"/>
    <property type="match status" value="1"/>
</dbReference>
<dbReference type="PANTHER" id="PTHR45436:SF5">
    <property type="entry name" value="SENSOR HISTIDINE KINASE TRCS"/>
    <property type="match status" value="1"/>
</dbReference>
<feature type="compositionally biased region" description="Basic and acidic residues" evidence="10">
    <location>
        <begin position="1002"/>
        <end position="1026"/>
    </location>
</feature>
<evidence type="ECO:0000259" key="12">
    <source>
        <dbReference type="PROSITE" id="PS50885"/>
    </source>
</evidence>
<feature type="compositionally biased region" description="Low complexity" evidence="10">
    <location>
        <begin position="760"/>
        <end position="801"/>
    </location>
</feature>
<evidence type="ECO:0000313" key="14">
    <source>
        <dbReference type="Proteomes" id="UP001500456"/>
    </source>
</evidence>
<feature type="transmembrane region" description="Helical" evidence="11">
    <location>
        <begin position="23"/>
        <end position="43"/>
    </location>
</feature>
<dbReference type="InterPro" id="IPR003660">
    <property type="entry name" value="HAMP_dom"/>
</dbReference>
<evidence type="ECO:0000256" key="6">
    <source>
        <dbReference type="ARBA" id="ARBA00022692"/>
    </source>
</evidence>
<feature type="compositionally biased region" description="Low complexity" evidence="10">
    <location>
        <begin position="987"/>
        <end position="1001"/>
    </location>
</feature>
<dbReference type="SUPFAM" id="SSF55874">
    <property type="entry name" value="ATPase domain of HSP90 chaperone/DNA topoisomerase II/histidine kinase"/>
    <property type="match status" value="1"/>
</dbReference>
<dbReference type="Proteomes" id="UP001500456">
    <property type="component" value="Unassembled WGS sequence"/>
</dbReference>
<keyword evidence="7" id="KW-0418">Kinase</keyword>
<dbReference type="Pfam" id="PF02518">
    <property type="entry name" value="HATPase_c"/>
    <property type="match status" value="1"/>
</dbReference>
<keyword evidence="14" id="KW-1185">Reference proteome</keyword>
<feature type="domain" description="HAMP" evidence="12">
    <location>
        <begin position="349"/>
        <end position="419"/>
    </location>
</feature>
<feature type="transmembrane region" description="Helical" evidence="11">
    <location>
        <begin position="322"/>
        <end position="347"/>
    </location>
</feature>
<dbReference type="EC" id="2.7.13.3" evidence="3"/>
<keyword evidence="11" id="KW-0472">Membrane</keyword>
<evidence type="ECO:0000256" key="11">
    <source>
        <dbReference type="SAM" id="Phobius"/>
    </source>
</evidence>
<protein>
    <recommendedName>
        <fullName evidence="3">histidine kinase</fullName>
        <ecNumber evidence="3">2.7.13.3</ecNumber>
    </recommendedName>
</protein>
<dbReference type="Gene3D" id="6.10.340.10">
    <property type="match status" value="1"/>
</dbReference>
<dbReference type="RefSeq" id="WP_345569132.1">
    <property type="nucleotide sequence ID" value="NZ_BAAAZX010000026.1"/>
</dbReference>
<dbReference type="EMBL" id="BAAAZX010000026">
    <property type="protein sequence ID" value="GAA4017893.1"/>
    <property type="molecule type" value="Genomic_DNA"/>
</dbReference>
<dbReference type="PROSITE" id="PS50885">
    <property type="entry name" value="HAMP"/>
    <property type="match status" value="1"/>
</dbReference>
<feature type="compositionally biased region" description="Low complexity" evidence="10">
    <location>
        <begin position="689"/>
        <end position="748"/>
    </location>
</feature>
<keyword evidence="5" id="KW-0808">Transferase</keyword>
<feature type="compositionally biased region" description="Gly residues" evidence="10">
    <location>
        <begin position="654"/>
        <end position="671"/>
    </location>
</feature>
<feature type="compositionally biased region" description="Low complexity" evidence="10">
    <location>
        <begin position="946"/>
        <end position="957"/>
    </location>
</feature>
<evidence type="ECO:0000256" key="3">
    <source>
        <dbReference type="ARBA" id="ARBA00012438"/>
    </source>
</evidence>
<dbReference type="InterPro" id="IPR036890">
    <property type="entry name" value="HATPase_C_sf"/>
</dbReference>
<dbReference type="Gene3D" id="3.30.565.10">
    <property type="entry name" value="Histidine kinase-like ATPase, C-terminal domain"/>
    <property type="match status" value="1"/>
</dbReference>
<dbReference type="InterPro" id="IPR050428">
    <property type="entry name" value="TCS_sensor_his_kinase"/>
</dbReference>
<feature type="region of interest" description="Disordered" evidence="10">
    <location>
        <begin position="653"/>
        <end position="673"/>
    </location>
</feature>
<dbReference type="SMART" id="SM00387">
    <property type="entry name" value="HATPase_c"/>
    <property type="match status" value="1"/>
</dbReference>
<gene>
    <name evidence="13" type="ORF">GCM10022232_71960</name>
</gene>
<comment type="subcellular location">
    <subcellularLocation>
        <location evidence="2">Membrane</location>
    </subcellularLocation>
</comment>
<feature type="compositionally biased region" description="Gly residues" evidence="10">
    <location>
        <begin position="749"/>
        <end position="759"/>
    </location>
</feature>
<evidence type="ECO:0000256" key="10">
    <source>
        <dbReference type="SAM" id="MobiDB-lite"/>
    </source>
</evidence>
<evidence type="ECO:0000256" key="9">
    <source>
        <dbReference type="ARBA" id="ARBA00023012"/>
    </source>
</evidence>
<evidence type="ECO:0000313" key="13">
    <source>
        <dbReference type="EMBL" id="GAA4017893.1"/>
    </source>
</evidence>
<feature type="region of interest" description="Disordered" evidence="10">
    <location>
        <begin position="689"/>
        <end position="1059"/>
    </location>
</feature>
<proteinExistence type="predicted"/>
<organism evidence="13 14">
    <name type="scientific">Streptomyces plumbiresistens</name>
    <dbReference type="NCBI Taxonomy" id="511811"/>
    <lineage>
        <taxon>Bacteria</taxon>
        <taxon>Bacillati</taxon>
        <taxon>Actinomycetota</taxon>
        <taxon>Actinomycetes</taxon>
        <taxon>Kitasatosporales</taxon>
        <taxon>Streptomycetaceae</taxon>
        <taxon>Streptomyces</taxon>
    </lineage>
</organism>
<accession>A0ABP7SXI6</accession>
<dbReference type="SMART" id="SM00304">
    <property type="entry name" value="HAMP"/>
    <property type="match status" value="1"/>
</dbReference>
<dbReference type="InterPro" id="IPR003594">
    <property type="entry name" value="HATPase_dom"/>
</dbReference>
<keyword evidence="9" id="KW-0902">Two-component regulatory system</keyword>
<feature type="compositionally biased region" description="Low complexity" evidence="10">
    <location>
        <begin position="844"/>
        <end position="853"/>
    </location>
</feature>
<feature type="compositionally biased region" description="Polar residues" evidence="10">
    <location>
        <begin position="888"/>
        <end position="901"/>
    </location>
</feature>
<name>A0ABP7SXI6_9ACTN</name>
<dbReference type="PANTHER" id="PTHR45436">
    <property type="entry name" value="SENSOR HISTIDINE KINASE YKOH"/>
    <property type="match status" value="1"/>
</dbReference>
<comment type="caution">
    <text evidence="13">The sequence shown here is derived from an EMBL/GenBank/DDBJ whole genome shotgun (WGS) entry which is preliminary data.</text>
</comment>
<evidence type="ECO:0000256" key="8">
    <source>
        <dbReference type="ARBA" id="ARBA00022989"/>
    </source>
</evidence>
<comment type="catalytic activity">
    <reaction evidence="1">
        <text>ATP + protein L-histidine = ADP + protein N-phospho-L-histidine.</text>
        <dbReference type="EC" id="2.7.13.3"/>
    </reaction>
</comment>
<reference evidence="14" key="1">
    <citation type="journal article" date="2019" name="Int. J. Syst. Evol. Microbiol.">
        <title>The Global Catalogue of Microorganisms (GCM) 10K type strain sequencing project: providing services to taxonomists for standard genome sequencing and annotation.</title>
        <authorList>
            <consortium name="The Broad Institute Genomics Platform"/>
            <consortium name="The Broad Institute Genome Sequencing Center for Infectious Disease"/>
            <person name="Wu L."/>
            <person name="Ma J."/>
        </authorList>
    </citation>
    <scope>NUCLEOTIDE SEQUENCE [LARGE SCALE GENOMIC DNA]</scope>
    <source>
        <strain evidence="14">JCM 16924</strain>
    </source>
</reference>
<keyword evidence="8 11" id="KW-1133">Transmembrane helix</keyword>
<keyword evidence="6 11" id="KW-0812">Transmembrane</keyword>
<evidence type="ECO:0000256" key="5">
    <source>
        <dbReference type="ARBA" id="ARBA00022679"/>
    </source>
</evidence>
<evidence type="ECO:0000256" key="2">
    <source>
        <dbReference type="ARBA" id="ARBA00004370"/>
    </source>
</evidence>
<evidence type="ECO:0000256" key="1">
    <source>
        <dbReference type="ARBA" id="ARBA00000085"/>
    </source>
</evidence>
<evidence type="ECO:0000256" key="7">
    <source>
        <dbReference type="ARBA" id="ARBA00022777"/>
    </source>
</evidence>
<keyword evidence="4" id="KW-0597">Phosphoprotein</keyword>
<evidence type="ECO:0000256" key="4">
    <source>
        <dbReference type="ARBA" id="ARBA00022553"/>
    </source>
</evidence>
<dbReference type="CDD" id="cd06225">
    <property type="entry name" value="HAMP"/>
    <property type="match status" value="1"/>
</dbReference>
<sequence>MSTNEPRGGVRGFADRWPFRRKLNVLVGVPLAVLAALLAYLIADQVDQARTANAAAQLVRDSAQVAELVDRVETEHQQAILLSVRHEAAPTGARPSTADYRKAQAAVDSQVEKVRDTFDDRLPDTEAQSLREINGLTSLRDTVEQGYLPADNIDPAYTNASKGLIDGLGLDHNADLAGTFTGNLLDSLLRADAAHSAFETAVFSARTGDSNAQIEFIGAVGFENEYTHQADRFARFATEAQADELGGIEHNSAQATIGRHYAELQIDPGNLQAGTPTQIREAFTEALGSYRDYRMQSETRLKITSSLIGQIADRADSASSEAAWRAVLLLGLALFLFAVWIAFAVLVRRSVVRPVQALTGAAREVADVAGRELARVADEDTEDDGPVRLREIPVTAKDEIGDLADAFNHVQTTASALLERQVLSRRNVAEMFGNVGRRVSNLTARQLALIDAVERGETDPALLERLYSIDHIAVRLRRNADSLMLLAGIRETVLDSGPLALTNVVRAALGQIEGFQRVHLHAGTEAMVEPDIIGDLTLMVAELVENAVSFSPAGSPVEVTVRDGAEGALVIVADHGLGMSTERLEEENARLIRRERLDLVPTKVLGLFVVGTLARRWEVSVTLSRTPGGGVTAEVAIPSSLLLTMSPVAVASGGSAGGATGASGGSAGGATGRALASGSASVLEAGAVSGSGSEAGSASGPRAASGSEAGSASGSETGARSGSASGAAAGSGSGSAASQAAATTAGSGSSSGTGAGAAAGSGSASDSRSEASSGSVSGAGRIPAAAASAAEAGRAGSADAGPGAGSTADEPVRTARTASPNGTDPGDDEPAPLPRRVPRRDTAPTDTPAPSDPNGTPTAAGPNGTSTTPGLDATPTIPNPDREPATLDSDTSATSDPNGTSTAPDATPTTPDPDRESATLGGESTVPGPKGKAPDGSQPADAPFIPRARAGEAAPAGTSTPASDDAPGARPLRRRVRGATLRTTFGTDPDQQAARQAAPRATDADAVRDALDEFEAAVERAHRDSGNDTATTPYPVHRDSATAPNPPHHQNHSPEGAEQ</sequence>